<dbReference type="PIRSF" id="PIRSF005739">
    <property type="entry name" value="O-mtase"/>
    <property type="match status" value="1"/>
</dbReference>
<evidence type="ECO:0000256" key="2">
    <source>
        <dbReference type="ARBA" id="ARBA00022679"/>
    </source>
</evidence>
<dbReference type="InterPro" id="IPR036390">
    <property type="entry name" value="WH_DNA-bd_sf"/>
</dbReference>
<dbReference type="EMBL" id="GHES01018817">
    <property type="protein sequence ID" value="MPA49376.1"/>
    <property type="molecule type" value="Transcribed_RNA"/>
</dbReference>
<dbReference type="InterPro" id="IPR001077">
    <property type="entry name" value="COMT_C"/>
</dbReference>
<organism evidence="8">
    <name type="scientific">Davidia involucrata</name>
    <name type="common">Dove tree</name>
    <dbReference type="NCBI Taxonomy" id="16924"/>
    <lineage>
        <taxon>Eukaryota</taxon>
        <taxon>Viridiplantae</taxon>
        <taxon>Streptophyta</taxon>
        <taxon>Embryophyta</taxon>
        <taxon>Tracheophyta</taxon>
        <taxon>Spermatophyta</taxon>
        <taxon>Magnoliopsida</taxon>
        <taxon>eudicotyledons</taxon>
        <taxon>Gunneridae</taxon>
        <taxon>Pentapetalae</taxon>
        <taxon>asterids</taxon>
        <taxon>Cornales</taxon>
        <taxon>Nyssaceae</taxon>
        <taxon>Davidia</taxon>
    </lineage>
</organism>
<gene>
    <name evidence="8" type="ORF">Din_018817</name>
</gene>
<evidence type="ECO:0000313" key="8">
    <source>
        <dbReference type="EMBL" id="MPA49376.1"/>
    </source>
</evidence>
<feature type="active site" description="Proton acceptor" evidence="5">
    <location>
        <position position="272"/>
    </location>
</feature>
<dbReference type="AlphaFoldDB" id="A0A5B7A0Y8"/>
<accession>A0A5B7A0Y8</accession>
<reference evidence="8" key="1">
    <citation type="submission" date="2019-08" db="EMBL/GenBank/DDBJ databases">
        <title>Reference gene set and small RNA set construction with multiple tissues from Davidia involucrata Baill.</title>
        <authorList>
            <person name="Yang H."/>
            <person name="Zhou C."/>
            <person name="Li G."/>
            <person name="Wang J."/>
            <person name="Gao P."/>
            <person name="Wang M."/>
            <person name="Wang R."/>
            <person name="Zhao Y."/>
        </authorList>
    </citation>
    <scope>NUCLEOTIDE SEQUENCE</scope>
    <source>
        <tissue evidence="8">Mixed with DoveR01_LX</tissue>
    </source>
</reference>
<feature type="domain" description="O-methyltransferase C-terminal" evidence="6">
    <location>
        <begin position="144"/>
        <end position="346"/>
    </location>
</feature>
<dbReference type="GO" id="GO:0008757">
    <property type="term" value="F:S-adenosylmethionine-dependent methyltransferase activity"/>
    <property type="evidence" value="ECO:0007669"/>
    <property type="project" value="UniProtKB-ARBA"/>
</dbReference>
<evidence type="ECO:0000259" key="6">
    <source>
        <dbReference type="Pfam" id="PF00891"/>
    </source>
</evidence>
<evidence type="ECO:0000256" key="4">
    <source>
        <dbReference type="ARBA" id="ARBA00034481"/>
    </source>
</evidence>
<keyword evidence="2 8" id="KW-0808">Transferase</keyword>
<dbReference type="GO" id="GO:0046983">
    <property type="term" value="F:protein dimerization activity"/>
    <property type="evidence" value="ECO:0007669"/>
    <property type="project" value="InterPro"/>
</dbReference>
<dbReference type="GO" id="GO:0047763">
    <property type="term" value="F:caffeate O-methyltransferase activity"/>
    <property type="evidence" value="ECO:0007669"/>
    <property type="project" value="UniProtKB-EC"/>
</dbReference>
<keyword evidence="3" id="KW-0949">S-adenosyl-L-methionine</keyword>
<dbReference type="SUPFAM" id="SSF46785">
    <property type="entry name" value="Winged helix' DNA-binding domain"/>
    <property type="match status" value="1"/>
</dbReference>
<dbReference type="FunFam" id="1.10.10.10:FF:000357">
    <property type="entry name" value="Caffeic acid 3-O-methyltransferase"/>
    <property type="match status" value="1"/>
</dbReference>
<evidence type="ECO:0000259" key="7">
    <source>
        <dbReference type="Pfam" id="PF08100"/>
    </source>
</evidence>
<dbReference type="Pfam" id="PF08100">
    <property type="entry name" value="Dimerisation"/>
    <property type="match status" value="1"/>
</dbReference>
<dbReference type="Gene3D" id="1.10.10.10">
    <property type="entry name" value="Winged helix-like DNA-binding domain superfamily/Winged helix DNA-binding domain"/>
    <property type="match status" value="1"/>
</dbReference>
<evidence type="ECO:0000256" key="5">
    <source>
        <dbReference type="PIRSR" id="PIRSR005739-1"/>
    </source>
</evidence>
<dbReference type="Gene3D" id="3.40.50.150">
    <property type="entry name" value="Vaccinia Virus protein VP39"/>
    <property type="match status" value="1"/>
</dbReference>
<dbReference type="Pfam" id="PF00891">
    <property type="entry name" value="Methyltransf_2"/>
    <property type="match status" value="1"/>
</dbReference>
<dbReference type="SUPFAM" id="SSF53335">
    <property type="entry name" value="S-adenosyl-L-methionine-dependent methyltransferases"/>
    <property type="match status" value="1"/>
</dbReference>
<dbReference type="InterPro" id="IPR012967">
    <property type="entry name" value="COMT_dimerisation"/>
</dbReference>
<evidence type="ECO:0000256" key="3">
    <source>
        <dbReference type="ARBA" id="ARBA00022691"/>
    </source>
</evidence>
<dbReference type="GO" id="GO:0032259">
    <property type="term" value="P:methylation"/>
    <property type="evidence" value="ECO:0007669"/>
    <property type="project" value="UniProtKB-KW"/>
</dbReference>
<dbReference type="EC" id="2.1.1.68" evidence="8"/>
<name>A0A5B7A0Y8_DAVIN</name>
<dbReference type="PANTHER" id="PTHR11746">
    <property type="entry name" value="O-METHYLTRANSFERASE"/>
    <property type="match status" value="1"/>
</dbReference>
<dbReference type="InterPro" id="IPR016461">
    <property type="entry name" value="COMT-like"/>
</dbReference>
<sequence>MGSIEKQYSNYLEEEEDESCVHALQLTLSQVLPMVLNAANELEIFDIIAGAGGPDSDAQISASEIASKLPTQNPDAPAMLDRMLRLLGSYSLLSCSLHTLEDGTVQRRYALSPVGKFFVQNQDGSSLASLVSLGNHRAYAEVTYNLKDAILEGTNQFKKVHGMTVFQYMNIDPTLNKVFNKSMAEISSSVMKKILEVYKGFEGLTSLVDVGGGTGMSLNMIMSMYPSIKGINFDLPHVIQTAASYQGIEHVGGDMLVSIPKGDAIMIKTVFHNWSDDYCMKILNNCYEALPENGKAIVVDIVMPMVPESSNAAKYATQLDNFMLLQLGGRERTEEDFEALCKASKFSNLQIVCCAYAFSVIEFYK</sequence>
<feature type="domain" description="O-methyltransferase dimerisation" evidence="7">
    <location>
        <begin position="25"/>
        <end position="120"/>
    </location>
</feature>
<proteinExistence type="inferred from homology"/>
<evidence type="ECO:0000256" key="1">
    <source>
        <dbReference type="ARBA" id="ARBA00022603"/>
    </source>
</evidence>
<dbReference type="PROSITE" id="PS51683">
    <property type="entry name" value="SAM_OMT_II"/>
    <property type="match status" value="1"/>
</dbReference>
<dbReference type="InterPro" id="IPR029063">
    <property type="entry name" value="SAM-dependent_MTases_sf"/>
</dbReference>
<keyword evidence="1 8" id="KW-0489">Methyltransferase</keyword>
<dbReference type="InterPro" id="IPR036388">
    <property type="entry name" value="WH-like_DNA-bd_sf"/>
</dbReference>
<protein>
    <submittedName>
        <fullName evidence="8">Putative caffeic acid 3-O-methyltransferase-like</fullName>
        <ecNumber evidence="8">2.1.1.68</ecNumber>
    </submittedName>
</protein>
<comment type="similarity">
    <text evidence="4">Belongs to the class I-like SAM-binding methyltransferase superfamily. Cation-independent O-methyltransferase family. COMT subfamily.</text>
</comment>